<dbReference type="AlphaFoldDB" id="A0A2G5VDL4"/>
<evidence type="ECO:0000256" key="1">
    <source>
        <dbReference type="ARBA" id="ARBA00004141"/>
    </source>
</evidence>
<evidence type="ECO:0000313" key="11">
    <source>
        <dbReference type="Proteomes" id="UP000230233"/>
    </source>
</evidence>
<keyword evidence="4" id="KW-0297">G-protein coupled receptor</keyword>
<keyword evidence="6" id="KW-0675">Receptor</keyword>
<name>A0A2G5VDL4_9PELO</name>
<dbReference type="PROSITE" id="PS50262">
    <property type="entry name" value="G_PROTEIN_RECEP_F1_2"/>
    <property type="match status" value="1"/>
</dbReference>
<evidence type="ECO:0000313" key="10">
    <source>
        <dbReference type="EMBL" id="PIC49842.1"/>
    </source>
</evidence>
<accession>A0A2G5VDL4</accession>
<dbReference type="PANTHER" id="PTHR24243">
    <property type="entry name" value="G-PROTEIN COUPLED RECEPTOR"/>
    <property type="match status" value="1"/>
</dbReference>
<keyword evidence="11" id="KW-1185">Reference proteome</keyword>
<dbReference type="PRINTS" id="PR00237">
    <property type="entry name" value="GPCRRHODOPSN"/>
</dbReference>
<keyword evidence="2 8" id="KW-0812">Transmembrane</keyword>
<gene>
    <name evidence="10" type="primary">Cni-nmur-2</name>
    <name evidence="10" type="synonym">Cnig_chr_II.g8314</name>
    <name evidence="10" type="ORF">B9Z55_008314</name>
</gene>
<evidence type="ECO:0000256" key="2">
    <source>
        <dbReference type="ARBA" id="ARBA00022692"/>
    </source>
</evidence>
<comment type="caution">
    <text evidence="10">The sequence shown here is derived from an EMBL/GenBank/DDBJ whole genome shotgun (WGS) entry which is preliminary data.</text>
</comment>
<dbReference type="PANTHER" id="PTHR24243:SF208">
    <property type="entry name" value="PYROKININ-1 RECEPTOR"/>
    <property type="match status" value="1"/>
</dbReference>
<comment type="subcellular location">
    <subcellularLocation>
        <location evidence="1">Membrane</location>
        <topology evidence="1">Multi-pass membrane protein</topology>
    </subcellularLocation>
</comment>
<evidence type="ECO:0000256" key="5">
    <source>
        <dbReference type="ARBA" id="ARBA00023136"/>
    </source>
</evidence>
<evidence type="ECO:0000256" key="8">
    <source>
        <dbReference type="SAM" id="Phobius"/>
    </source>
</evidence>
<dbReference type="Proteomes" id="UP000230233">
    <property type="component" value="Chromosome II"/>
</dbReference>
<dbReference type="InterPro" id="IPR017452">
    <property type="entry name" value="GPCR_Rhodpsn_7TM"/>
</dbReference>
<evidence type="ECO:0000256" key="3">
    <source>
        <dbReference type="ARBA" id="ARBA00022989"/>
    </source>
</evidence>
<evidence type="ECO:0000256" key="4">
    <source>
        <dbReference type="ARBA" id="ARBA00023040"/>
    </source>
</evidence>
<evidence type="ECO:0000256" key="6">
    <source>
        <dbReference type="ARBA" id="ARBA00023170"/>
    </source>
</evidence>
<feature type="transmembrane region" description="Helical" evidence="8">
    <location>
        <begin position="131"/>
        <end position="149"/>
    </location>
</feature>
<dbReference type="Pfam" id="PF00001">
    <property type="entry name" value="7tm_1"/>
    <property type="match status" value="1"/>
</dbReference>
<dbReference type="GO" id="GO:0008188">
    <property type="term" value="F:neuropeptide receptor activity"/>
    <property type="evidence" value="ECO:0007669"/>
    <property type="project" value="TreeGrafter"/>
</dbReference>
<protein>
    <recommendedName>
        <fullName evidence="9">G-protein coupled receptors family 1 profile domain-containing protein</fullName>
    </recommendedName>
</protein>
<keyword evidence="7" id="KW-0807">Transducer</keyword>
<organism evidence="10 11">
    <name type="scientific">Caenorhabditis nigoni</name>
    <dbReference type="NCBI Taxonomy" id="1611254"/>
    <lineage>
        <taxon>Eukaryota</taxon>
        <taxon>Metazoa</taxon>
        <taxon>Ecdysozoa</taxon>
        <taxon>Nematoda</taxon>
        <taxon>Chromadorea</taxon>
        <taxon>Rhabditida</taxon>
        <taxon>Rhabditina</taxon>
        <taxon>Rhabditomorpha</taxon>
        <taxon>Rhabditoidea</taxon>
        <taxon>Rhabditidae</taxon>
        <taxon>Peloderinae</taxon>
        <taxon>Caenorhabditis</taxon>
    </lineage>
</organism>
<keyword evidence="5 8" id="KW-0472">Membrane</keyword>
<dbReference type="InterPro" id="IPR000276">
    <property type="entry name" value="GPCR_Rhodpsn"/>
</dbReference>
<keyword evidence="3 8" id="KW-1133">Transmembrane helix</keyword>
<feature type="domain" description="G-protein coupled receptors family 1 profile" evidence="9">
    <location>
        <begin position="1"/>
        <end position="197"/>
    </location>
</feature>
<dbReference type="GO" id="GO:0005886">
    <property type="term" value="C:plasma membrane"/>
    <property type="evidence" value="ECO:0007669"/>
    <property type="project" value="TreeGrafter"/>
</dbReference>
<proteinExistence type="predicted"/>
<evidence type="ECO:0000256" key="7">
    <source>
        <dbReference type="ARBA" id="ARBA00023224"/>
    </source>
</evidence>
<reference evidence="11" key="1">
    <citation type="submission" date="2017-10" db="EMBL/GenBank/DDBJ databases">
        <title>Rapid genome shrinkage in a self-fertile nematode reveals novel sperm competition proteins.</title>
        <authorList>
            <person name="Yin D."/>
            <person name="Schwarz E.M."/>
            <person name="Thomas C.G."/>
            <person name="Felde R.L."/>
            <person name="Korf I.F."/>
            <person name="Cutter A.D."/>
            <person name="Schartner C.M."/>
            <person name="Ralston E.J."/>
            <person name="Meyer B.J."/>
            <person name="Haag E.S."/>
        </authorList>
    </citation>
    <scope>NUCLEOTIDE SEQUENCE [LARGE SCALE GENOMIC DNA]</scope>
    <source>
        <strain evidence="11">JU1422</strain>
    </source>
</reference>
<dbReference type="SUPFAM" id="SSF81321">
    <property type="entry name" value="Family A G protein-coupled receptor-like"/>
    <property type="match status" value="1"/>
</dbReference>
<sequence>MDHFVHLCSSHSNHRPDQQTTITRICTESILGSSGILHYNLILQYPVVSPQVSTDGTTVLHTEFCAMDQGRPDQQKTIIVFAFTVFFIIPAIAIVIMYAHIAIKLESSEIDKSLKEDNKSKKRRIKNNRTVLKMLLSVVITFFICWLPFHIQRLLSVYIMWSENEAISPAVQFLSMIVFYISGFCYYSNSAANPILYNLLSQKYRSAFCRTILGENLGNWIFKGSQKAGQAKRCSSSTDGEQKTLMTRASVRIDSRNQNPQKPPRHLEISNY</sequence>
<dbReference type="OrthoDB" id="5962705at2759"/>
<feature type="transmembrane region" description="Helical" evidence="8">
    <location>
        <begin position="169"/>
        <end position="187"/>
    </location>
</feature>
<dbReference type="EMBL" id="PDUG01000002">
    <property type="protein sequence ID" value="PIC49842.1"/>
    <property type="molecule type" value="Genomic_DNA"/>
</dbReference>
<dbReference type="Gene3D" id="1.20.1070.10">
    <property type="entry name" value="Rhodopsin 7-helix transmembrane proteins"/>
    <property type="match status" value="1"/>
</dbReference>
<evidence type="ECO:0000259" key="9">
    <source>
        <dbReference type="PROSITE" id="PS50262"/>
    </source>
</evidence>
<feature type="transmembrane region" description="Helical" evidence="8">
    <location>
        <begin position="78"/>
        <end position="103"/>
    </location>
</feature>